<gene>
    <name evidence="1" type="ORF">PDE_00468</name>
</gene>
<evidence type="ECO:0000313" key="1">
    <source>
        <dbReference type="EMBL" id="EPS25535.1"/>
    </source>
</evidence>
<accession>S7Z4T8</accession>
<dbReference type="Proteomes" id="UP000019376">
    <property type="component" value="Unassembled WGS sequence"/>
</dbReference>
<keyword evidence="2" id="KW-1185">Reference proteome</keyword>
<organism evidence="1 2">
    <name type="scientific">Penicillium oxalicum (strain 114-2 / CGMCC 5302)</name>
    <name type="common">Penicillium decumbens</name>
    <dbReference type="NCBI Taxonomy" id="933388"/>
    <lineage>
        <taxon>Eukaryota</taxon>
        <taxon>Fungi</taxon>
        <taxon>Dikarya</taxon>
        <taxon>Ascomycota</taxon>
        <taxon>Pezizomycotina</taxon>
        <taxon>Eurotiomycetes</taxon>
        <taxon>Eurotiomycetidae</taxon>
        <taxon>Eurotiales</taxon>
        <taxon>Aspergillaceae</taxon>
        <taxon>Penicillium</taxon>
    </lineage>
</organism>
<dbReference type="HOGENOM" id="CLU_3299588_0_0_1"/>
<proteinExistence type="predicted"/>
<evidence type="ECO:0000313" key="2">
    <source>
        <dbReference type="Proteomes" id="UP000019376"/>
    </source>
</evidence>
<reference evidence="1 2" key="1">
    <citation type="journal article" date="2013" name="PLoS ONE">
        <title>Genomic and secretomic analyses reveal unique features of the lignocellulolytic enzyme system of Penicillium decumbens.</title>
        <authorList>
            <person name="Liu G."/>
            <person name="Zhang L."/>
            <person name="Wei X."/>
            <person name="Zou G."/>
            <person name="Qin Y."/>
            <person name="Ma L."/>
            <person name="Li J."/>
            <person name="Zheng H."/>
            <person name="Wang S."/>
            <person name="Wang C."/>
            <person name="Xun L."/>
            <person name="Zhao G.-P."/>
            <person name="Zhou Z."/>
            <person name="Qu Y."/>
        </authorList>
    </citation>
    <scope>NUCLEOTIDE SEQUENCE [LARGE SCALE GENOMIC DNA]</scope>
    <source>
        <strain evidence="2">114-2 / CGMCC 5302</strain>
    </source>
</reference>
<sequence length="40" mass="4583">MSPNTKMPKSSESLRSQLLWHQDHTTWQRISGDDGVFPAL</sequence>
<dbReference type="AlphaFoldDB" id="S7Z4T8"/>
<dbReference type="EMBL" id="KB644408">
    <property type="protein sequence ID" value="EPS25535.1"/>
    <property type="molecule type" value="Genomic_DNA"/>
</dbReference>
<protein>
    <submittedName>
        <fullName evidence="1">Uncharacterized protein</fullName>
    </submittedName>
</protein>
<name>S7Z4T8_PENO1</name>